<organism evidence="15 16">
    <name type="scientific">Mesosutterella faecium</name>
    <dbReference type="NCBI Taxonomy" id="2925194"/>
    <lineage>
        <taxon>Bacteria</taxon>
        <taxon>Pseudomonadati</taxon>
        <taxon>Pseudomonadota</taxon>
        <taxon>Betaproteobacteria</taxon>
        <taxon>Burkholderiales</taxon>
        <taxon>Sutterellaceae</taxon>
        <taxon>Mesosutterella</taxon>
    </lineage>
</organism>
<dbReference type="SMART" id="SM00487">
    <property type="entry name" value="DEXDc"/>
    <property type="match status" value="1"/>
</dbReference>
<evidence type="ECO:0000256" key="12">
    <source>
        <dbReference type="ARBA" id="ARBA00044550"/>
    </source>
</evidence>
<dbReference type="InterPro" id="IPR011545">
    <property type="entry name" value="DEAD/DEAH_box_helicase_dom"/>
</dbReference>
<keyword evidence="3" id="KW-0547">Nucleotide-binding</keyword>
<reference evidence="15" key="1">
    <citation type="submission" date="2023-03" db="EMBL/GenBank/DDBJ databases">
        <title>Mesosutterella sp. nov. isolated from porcine feces.</title>
        <authorList>
            <person name="Yu S."/>
        </authorList>
    </citation>
    <scope>NUCLEOTIDE SEQUENCE</scope>
    <source>
        <strain evidence="15">AGMB02718</strain>
    </source>
</reference>
<keyword evidence="4 15" id="KW-0378">Hydrolase</keyword>
<dbReference type="PANTHER" id="PTHR13710:SF105">
    <property type="entry name" value="ATP-DEPENDENT DNA HELICASE Q1"/>
    <property type="match status" value="1"/>
</dbReference>
<evidence type="ECO:0000256" key="10">
    <source>
        <dbReference type="ARBA" id="ARBA00034808"/>
    </source>
</evidence>
<evidence type="ECO:0000256" key="1">
    <source>
        <dbReference type="ARBA" id="ARBA00005446"/>
    </source>
</evidence>
<dbReference type="CDD" id="cd17920">
    <property type="entry name" value="DEXHc_RecQ"/>
    <property type="match status" value="1"/>
</dbReference>
<dbReference type="EMBL" id="JAKZJU020000001">
    <property type="protein sequence ID" value="MDL2058780.1"/>
    <property type="molecule type" value="Genomic_DNA"/>
</dbReference>
<keyword evidence="6" id="KW-0067">ATP-binding</keyword>
<evidence type="ECO:0000256" key="6">
    <source>
        <dbReference type="ARBA" id="ARBA00022840"/>
    </source>
</evidence>
<dbReference type="InterPro" id="IPR001650">
    <property type="entry name" value="Helicase_C-like"/>
</dbReference>
<sequence length="513" mass="57350">MQRFPSASEALKQVFGFPDFRPYQETIVSALIQGRDVLVLMPTGSGKSLCYQVPALVRQGTAVVVSPLIALMEDQVSRLRKTGVQAASLCSINSAEENRETEKALLEGSLDLLYITPERLVSEKILSMLGRIRLSLFAVDEAHCISTWGHDFRPEYSALGVIKRLFPAVPRIALTATADERTQREISERLLINPLIFSSSLNRPNIFYRVSYGTAEMKPRLLDFIVKRHPSQTGIVYCLSRKRTEEIAEFLRGQGVPALAYHAGMAPELREKNSARFLASDGLVMVATIAFGMGIDKKDVRFVVHIGLPRSIESYFQETGRAGRDGKPAEAWLIWSWRDVVVQQSFIAQSTGSDEYRQLCLQKLDSMVGYAEAGCCRRQALLGYFGESAADFCGRCDNCVSPPRMIDRTVEARKFVSCVIRCYRKSGRYFRMSHIIDVLRGNATEEVLAERHNELTTWAIGANLSEAEWRTVARAAIARRILFINLEQGGVLQPWRAASLLRGGEALRVRASS</sequence>
<comment type="similarity">
    <text evidence="1">Belongs to the helicase family. RecQ subfamily.</text>
</comment>
<dbReference type="Gene3D" id="3.40.50.300">
    <property type="entry name" value="P-loop containing nucleotide triphosphate hydrolases"/>
    <property type="match status" value="2"/>
</dbReference>
<comment type="catalytic activity">
    <reaction evidence="9">
        <text>Couples ATP hydrolysis with the unwinding of duplex DNA by translocating in the 3'-5' direction.</text>
        <dbReference type="EC" id="5.6.2.4"/>
    </reaction>
</comment>
<dbReference type="Pfam" id="PF16124">
    <property type="entry name" value="RecQ_Zn_bind"/>
    <property type="match status" value="1"/>
</dbReference>
<dbReference type="InterPro" id="IPR032284">
    <property type="entry name" value="RecQ_Zn-bd"/>
</dbReference>
<dbReference type="Gene3D" id="1.10.10.10">
    <property type="entry name" value="Winged helix-like DNA-binding domain superfamily/Winged helix DNA-binding domain"/>
    <property type="match status" value="1"/>
</dbReference>
<dbReference type="EC" id="5.6.2.4" evidence="10"/>
<comment type="caution">
    <text evidence="15">The sequence shown here is derived from an EMBL/GenBank/DDBJ whole genome shotgun (WGS) entry which is preliminary data.</text>
</comment>
<dbReference type="RefSeq" id="WP_243376056.1">
    <property type="nucleotide sequence ID" value="NZ_JAKZJU020000001.1"/>
</dbReference>
<evidence type="ECO:0000259" key="13">
    <source>
        <dbReference type="PROSITE" id="PS51192"/>
    </source>
</evidence>
<feature type="domain" description="Helicase C-terminal" evidence="14">
    <location>
        <begin position="220"/>
        <end position="367"/>
    </location>
</feature>
<dbReference type="SUPFAM" id="SSF52540">
    <property type="entry name" value="P-loop containing nucleoside triphosphate hydrolases"/>
    <property type="match status" value="2"/>
</dbReference>
<dbReference type="GO" id="GO:0003678">
    <property type="term" value="F:DNA helicase activity"/>
    <property type="evidence" value="ECO:0007669"/>
    <property type="project" value="UniProtKB-EC"/>
</dbReference>
<evidence type="ECO:0000256" key="11">
    <source>
        <dbReference type="ARBA" id="ARBA00044535"/>
    </source>
</evidence>
<dbReference type="GO" id="GO:0016787">
    <property type="term" value="F:hydrolase activity"/>
    <property type="evidence" value="ECO:0007669"/>
    <property type="project" value="UniProtKB-KW"/>
</dbReference>
<dbReference type="PROSITE" id="PS51192">
    <property type="entry name" value="HELICASE_ATP_BIND_1"/>
    <property type="match status" value="1"/>
</dbReference>
<dbReference type="InterPro" id="IPR036388">
    <property type="entry name" value="WH-like_DNA-bd_sf"/>
</dbReference>
<accession>A0ABT7IK87</accession>
<dbReference type="InterPro" id="IPR018982">
    <property type="entry name" value="RQC_domain"/>
</dbReference>
<dbReference type="PANTHER" id="PTHR13710">
    <property type="entry name" value="DNA HELICASE RECQ FAMILY MEMBER"/>
    <property type="match status" value="1"/>
</dbReference>
<evidence type="ECO:0000313" key="15">
    <source>
        <dbReference type="EMBL" id="MDL2058780.1"/>
    </source>
</evidence>
<evidence type="ECO:0000256" key="3">
    <source>
        <dbReference type="ARBA" id="ARBA00022741"/>
    </source>
</evidence>
<evidence type="ECO:0000256" key="5">
    <source>
        <dbReference type="ARBA" id="ARBA00022806"/>
    </source>
</evidence>
<dbReference type="PROSITE" id="PS51194">
    <property type="entry name" value="HELICASE_CTER"/>
    <property type="match status" value="1"/>
</dbReference>
<dbReference type="InterPro" id="IPR027417">
    <property type="entry name" value="P-loop_NTPase"/>
</dbReference>
<gene>
    <name evidence="15" type="ORF">MUN46_002305</name>
</gene>
<keyword evidence="7" id="KW-0238">DNA-binding</keyword>
<dbReference type="Pfam" id="PF00270">
    <property type="entry name" value="DEAD"/>
    <property type="match status" value="1"/>
</dbReference>
<protein>
    <recommendedName>
        <fullName evidence="11">ATP-dependent DNA helicase RecQ</fullName>
        <ecNumber evidence="10">5.6.2.4</ecNumber>
    </recommendedName>
    <alternativeName>
        <fullName evidence="12">DNA 3'-5' helicase RecQ</fullName>
    </alternativeName>
</protein>
<name>A0ABT7IK87_9BURK</name>
<evidence type="ECO:0000313" key="16">
    <source>
        <dbReference type="Proteomes" id="UP001165481"/>
    </source>
</evidence>
<evidence type="ECO:0000256" key="2">
    <source>
        <dbReference type="ARBA" id="ARBA00022723"/>
    </source>
</evidence>
<proteinExistence type="inferred from homology"/>
<dbReference type="SMART" id="SM00956">
    <property type="entry name" value="RQC"/>
    <property type="match status" value="1"/>
</dbReference>
<dbReference type="InterPro" id="IPR004589">
    <property type="entry name" value="DNA_helicase_ATP-dep_RecQ"/>
</dbReference>
<evidence type="ECO:0000256" key="7">
    <source>
        <dbReference type="ARBA" id="ARBA00023125"/>
    </source>
</evidence>
<keyword evidence="8" id="KW-0413">Isomerase</keyword>
<feature type="domain" description="Helicase ATP-binding" evidence="13">
    <location>
        <begin position="28"/>
        <end position="196"/>
    </location>
</feature>
<dbReference type="NCBIfam" id="TIGR00614">
    <property type="entry name" value="recQ_fam"/>
    <property type="match status" value="1"/>
</dbReference>
<keyword evidence="16" id="KW-1185">Reference proteome</keyword>
<dbReference type="Pfam" id="PF00271">
    <property type="entry name" value="Helicase_C"/>
    <property type="match status" value="1"/>
</dbReference>
<dbReference type="SMART" id="SM00490">
    <property type="entry name" value="HELICc"/>
    <property type="match status" value="1"/>
</dbReference>
<dbReference type="Pfam" id="PF09382">
    <property type="entry name" value="RQC"/>
    <property type="match status" value="1"/>
</dbReference>
<keyword evidence="5 15" id="KW-0347">Helicase</keyword>
<keyword evidence="2" id="KW-0479">Metal-binding</keyword>
<evidence type="ECO:0000256" key="8">
    <source>
        <dbReference type="ARBA" id="ARBA00023235"/>
    </source>
</evidence>
<dbReference type="InterPro" id="IPR014001">
    <property type="entry name" value="Helicase_ATP-bd"/>
</dbReference>
<dbReference type="CDD" id="cd18794">
    <property type="entry name" value="SF2_C_RecQ"/>
    <property type="match status" value="1"/>
</dbReference>
<evidence type="ECO:0000259" key="14">
    <source>
        <dbReference type="PROSITE" id="PS51194"/>
    </source>
</evidence>
<evidence type="ECO:0000256" key="4">
    <source>
        <dbReference type="ARBA" id="ARBA00022801"/>
    </source>
</evidence>
<dbReference type="Proteomes" id="UP001165481">
    <property type="component" value="Unassembled WGS sequence"/>
</dbReference>
<evidence type="ECO:0000256" key="9">
    <source>
        <dbReference type="ARBA" id="ARBA00034617"/>
    </source>
</evidence>